<dbReference type="PRINTS" id="PR00344">
    <property type="entry name" value="BCTRLSENSOR"/>
</dbReference>
<evidence type="ECO:0000256" key="4">
    <source>
        <dbReference type="ARBA" id="ARBA00022679"/>
    </source>
</evidence>
<reference evidence="9" key="1">
    <citation type="journal article" date="2019" name="Int. J. Syst. Evol. Microbiol.">
        <title>The Global Catalogue of Microorganisms (GCM) 10K type strain sequencing project: providing services to taxonomists for standard genome sequencing and annotation.</title>
        <authorList>
            <consortium name="The Broad Institute Genomics Platform"/>
            <consortium name="The Broad Institute Genome Sequencing Center for Infectious Disease"/>
            <person name="Wu L."/>
            <person name="Ma J."/>
        </authorList>
    </citation>
    <scope>NUCLEOTIDE SEQUENCE [LARGE SCALE GENOMIC DNA]</scope>
    <source>
        <strain evidence="9">CCUG 56029</strain>
    </source>
</reference>
<dbReference type="CDD" id="cd00082">
    <property type="entry name" value="HisKA"/>
    <property type="match status" value="1"/>
</dbReference>
<organism evidence="8 9">
    <name type="scientific">Deinococcus navajonensis</name>
    <dbReference type="NCBI Taxonomy" id="309884"/>
    <lineage>
        <taxon>Bacteria</taxon>
        <taxon>Thermotogati</taxon>
        <taxon>Deinococcota</taxon>
        <taxon>Deinococci</taxon>
        <taxon>Deinococcales</taxon>
        <taxon>Deinococcaceae</taxon>
        <taxon>Deinococcus</taxon>
    </lineage>
</organism>
<dbReference type="PANTHER" id="PTHR42878:SF15">
    <property type="entry name" value="BACTERIOPHYTOCHROME"/>
    <property type="match status" value="1"/>
</dbReference>
<keyword evidence="6" id="KW-0472">Membrane</keyword>
<dbReference type="Pfam" id="PF02518">
    <property type="entry name" value="HATPase_c"/>
    <property type="match status" value="1"/>
</dbReference>
<dbReference type="SUPFAM" id="SSF55785">
    <property type="entry name" value="PYP-like sensor domain (PAS domain)"/>
    <property type="match status" value="1"/>
</dbReference>
<evidence type="ECO:0000259" key="7">
    <source>
        <dbReference type="PROSITE" id="PS50109"/>
    </source>
</evidence>
<evidence type="ECO:0000256" key="3">
    <source>
        <dbReference type="ARBA" id="ARBA00022553"/>
    </source>
</evidence>
<dbReference type="Gene3D" id="3.30.450.40">
    <property type="match status" value="3"/>
</dbReference>
<dbReference type="SUPFAM" id="SSF55874">
    <property type="entry name" value="ATPase domain of HSP90 chaperone/DNA topoisomerase II/histidine kinase"/>
    <property type="match status" value="1"/>
</dbReference>
<dbReference type="PANTHER" id="PTHR42878">
    <property type="entry name" value="TWO-COMPONENT HISTIDINE KINASE"/>
    <property type="match status" value="1"/>
</dbReference>
<protein>
    <recommendedName>
        <fullName evidence="2">histidine kinase</fullName>
        <ecNumber evidence="2">2.7.13.3</ecNumber>
    </recommendedName>
</protein>
<dbReference type="Gene3D" id="3.30.450.20">
    <property type="entry name" value="PAS domain"/>
    <property type="match status" value="1"/>
</dbReference>
<dbReference type="InterPro" id="IPR000014">
    <property type="entry name" value="PAS"/>
</dbReference>
<evidence type="ECO:0000256" key="1">
    <source>
        <dbReference type="ARBA" id="ARBA00000085"/>
    </source>
</evidence>
<dbReference type="InterPro" id="IPR050351">
    <property type="entry name" value="BphY/WalK/GraS-like"/>
</dbReference>
<gene>
    <name evidence="8" type="ORF">ACFOZ9_12540</name>
</gene>
<dbReference type="CDD" id="cd00130">
    <property type="entry name" value="PAS"/>
    <property type="match status" value="1"/>
</dbReference>
<keyword evidence="4" id="KW-0808">Transferase</keyword>
<dbReference type="Pfam" id="PF01590">
    <property type="entry name" value="GAF"/>
    <property type="match status" value="1"/>
</dbReference>
<dbReference type="InterPro" id="IPR036097">
    <property type="entry name" value="HisK_dim/P_sf"/>
</dbReference>
<evidence type="ECO:0000313" key="8">
    <source>
        <dbReference type="EMBL" id="MFC4427038.1"/>
    </source>
</evidence>
<dbReference type="Pfam" id="PF08448">
    <property type="entry name" value="PAS_4"/>
    <property type="match status" value="1"/>
</dbReference>
<dbReference type="InterPro" id="IPR004358">
    <property type="entry name" value="Sig_transdc_His_kin-like_C"/>
</dbReference>
<dbReference type="EMBL" id="JBHSEH010000016">
    <property type="protein sequence ID" value="MFC4427038.1"/>
    <property type="molecule type" value="Genomic_DNA"/>
</dbReference>
<dbReference type="InterPro" id="IPR003594">
    <property type="entry name" value="HATPase_dom"/>
</dbReference>
<sequence>MPALELTISLPTAYLNHVQHPVFLLDRQTCVQYVNEAALSAWQLTTQDVIDQRLAEVFPPFLSPEACARLSEGLQAQSPMSFEVRDPLTGRVQRLAAYPLEAGLLVSLHDEPVAQAEAHRRALATISLHLASALTQSAVAQVLVDAVTGTLGAAFAAVVMSDEHEALLRTIAFSGLPEQTMLDWQAFALDAHVPLAEAVRSGHAVFLSGPELTVRYPLLKADRGHGAWASLPLKLESQMFGALGVSFPEVRPFDEAERDFLHAVAAIGTQALERARLLDAERLVRDRVSFFAEASEALAASLDLEATLESVARLAVPRMADWCAVYLPGGEHLRVLAMTHADENKLETLRGSLQAMPLHRDNPGGAAEVLRTGRPVCIPQVTPAIIDTLGRTPGQTAQIRALGLRSYMALPMVAHGQTVGVVSFARAETPHHYTPEDLELAQELARRAGVALDHARLYQEVQAWNAVLEQTVSERTRELAARTEELDARNRALDAFGTLSRDLATETDRVALIRRAQEILLTLLPDGVCGYFEPEDQLWRLLALSGPPLDGALLAPLLRGLPRGTTPTFDAAFETAEAVYVEGFKPNLNEEGRGPLGRVQSMAVLPVGSGDRPAGILVFALFAPHGWSRAEQALLNTARHKIRLALQRAEAVQALTERTAELEAVNEELNAFTATASHDLRAPVRHIQTFSGLLRRALGDEPPVRALKYLGMIDASAARMTQLTDALLEFARTARQPLRQSQVDLNRLVQDAIEDLHLDLTGEAVEWRISPLPEVQADPTLLRQVLVNLLSNAVKYSAVRERPTVTITAQVEGEEVIVTIVDNGVGFDPMYADRLFGVFSRLHRADQFDGIGIGLATVKRIVARHGGRTWAESVPGEGATFHLALPVTPRRVPSLTS</sequence>
<keyword evidence="5" id="KW-0418">Kinase</keyword>
<dbReference type="InterPro" id="IPR005467">
    <property type="entry name" value="His_kinase_dom"/>
</dbReference>
<evidence type="ECO:0000256" key="5">
    <source>
        <dbReference type="ARBA" id="ARBA00022777"/>
    </source>
</evidence>
<evidence type="ECO:0000256" key="6">
    <source>
        <dbReference type="ARBA" id="ARBA00023136"/>
    </source>
</evidence>
<dbReference type="SUPFAM" id="SSF47384">
    <property type="entry name" value="Homodimeric domain of signal transducing histidine kinase"/>
    <property type="match status" value="1"/>
</dbReference>
<dbReference type="InterPro" id="IPR035965">
    <property type="entry name" value="PAS-like_dom_sf"/>
</dbReference>
<keyword evidence="9" id="KW-1185">Reference proteome</keyword>
<dbReference type="Pfam" id="PF13185">
    <property type="entry name" value="GAF_2"/>
    <property type="match status" value="1"/>
</dbReference>
<comment type="catalytic activity">
    <reaction evidence="1">
        <text>ATP + protein L-histidine = ADP + protein N-phospho-L-histidine.</text>
        <dbReference type="EC" id="2.7.13.3"/>
    </reaction>
</comment>
<dbReference type="SMART" id="SM00388">
    <property type="entry name" value="HisKA"/>
    <property type="match status" value="1"/>
</dbReference>
<dbReference type="InterPro" id="IPR003661">
    <property type="entry name" value="HisK_dim/P_dom"/>
</dbReference>
<dbReference type="Proteomes" id="UP001595998">
    <property type="component" value="Unassembled WGS sequence"/>
</dbReference>
<accession>A0ABV8XQV0</accession>
<evidence type="ECO:0000256" key="2">
    <source>
        <dbReference type="ARBA" id="ARBA00012438"/>
    </source>
</evidence>
<dbReference type="SMART" id="SM00065">
    <property type="entry name" value="GAF"/>
    <property type="match status" value="3"/>
</dbReference>
<dbReference type="Pfam" id="PF00512">
    <property type="entry name" value="HisKA"/>
    <property type="match status" value="1"/>
</dbReference>
<dbReference type="InterPro" id="IPR013656">
    <property type="entry name" value="PAS_4"/>
</dbReference>
<keyword evidence="3" id="KW-0597">Phosphoprotein</keyword>
<dbReference type="Gene3D" id="1.10.287.130">
    <property type="match status" value="1"/>
</dbReference>
<dbReference type="SMART" id="SM00387">
    <property type="entry name" value="HATPase_c"/>
    <property type="match status" value="1"/>
</dbReference>
<dbReference type="InterPro" id="IPR003018">
    <property type="entry name" value="GAF"/>
</dbReference>
<name>A0ABV8XQV0_9DEIO</name>
<dbReference type="PROSITE" id="PS50109">
    <property type="entry name" value="HIS_KIN"/>
    <property type="match status" value="1"/>
</dbReference>
<dbReference type="InterPro" id="IPR029016">
    <property type="entry name" value="GAF-like_dom_sf"/>
</dbReference>
<dbReference type="SUPFAM" id="SSF55781">
    <property type="entry name" value="GAF domain-like"/>
    <property type="match status" value="3"/>
</dbReference>
<dbReference type="EC" id="2.7.13.3" evidence="2"/>
<evidence type="ECO:0000313" key="9">
    <source>
        <dbReference type="Proteomes" id="UP001595998"/>
    </source>
</evidence>
<feature type="domain" description="Histidine kinase" evidence="7">
    <location>
        <begin position="675"/>
        <end position="889"/>
    </location>
</feature>
<dbReference type="InterPro" id="IPR036890">
    <property type="entry name" value="HATPase_C_sf"/>
</dbReference>
<comment type="caution">
    <text evidence="8">The sequence shown here is derived from an EMBL/GenBank/DDBJ whole genome shotgun (WGS) entry which is preliminary data.</text>
</comment>
<proteinExistence type="predicted"/>
<dbReference type="Gene3D" id="3.30.565.10">
    <property type="entry name" value="Histidine kinase-like ATPase, C-terminal domain"/>
    <property type="match status" value="1"/>
</dbReference>
<dbReference type="RefSeq" id="WP_380040129.1">
    <property type="nucleotide sequence ID" value="NZ_JBHSEH010000016.1"/>
</dbReference>
<dbReference type="SMART" id="SM00091">
    <property type="entry name" value="PAS"/>
    <property type="match status" value="1"/>
</dbReference>